<accession>A0A505I7V4</accession>
<protein>
    <submittedName>
        <fullName evidence="2">Uncharacterized protein</fullName>
    </submittedName>
</protein>
<evidence type="ECO:0000313" key="3">
    <source>
        <dbReference type="Proteomes" id="UP000197666"/>
    </source>
</evidence>
<reference evidence="3" key="1">
    <citation type="submission" date="2018-10" db="EMBL/GenBank/DDBJ databases">
        <title>FDA dAtabase for Regulatory Grade micrObial Sequences (FDA-ARGOS): Supporting development and validation of Infectious Disease Dx tests.</title>
        <authorList>
            <person name="Kerrigan L."/>
            <person name="Tallon L."/>
            <person name="Sadzewicz L."/>
            <person name="Sengamalay N."/>
            <person name="Ott S."/>
            <person name="Godinez A."/>
            <person name="Nagaraj S."/>
            <person name="Vavikolanu K."/>
            <person name="Nadendla S."/>
            <person name="George J."/>
            <person name="Sichtig H."/>
        </authorList>
    </citation>
    <scope>NUCLEOTIDE SEQUENCE [LARGE SCALE GENOMIC DNA]</scope>
    <source>
        <strain evidence="3">FDAARGOS_311</strain>
    </source>
</reference>
<keyword evidence="1" id="KW-0175">Coiled coil</keyword>
<dbReference type="VEuPathDB" id="FungiDB:M747DRAFT_308915"/>
<comment type="caution">
    <text evidence="2">The sequence shown here is derived from an EMBL/GenBank/DDBJ whole genome shotgun (WGS) entry which is preliminary data.</text>
</comment>
<evidence type="ECO:0000256" key="1">
    <source>
        <dbReference type="SAM" id="Coils"/>
    </source>
</evidence>
<dbReference type="Proteomes" id="UP000197666">
    <property type="component" value="Unassembled WGS sequence"/>
</dbReference>
<organism evidence="2 3">
    <name type="scientific">Aspergillus niger</name>
    <dbReference type="NCBI Taxonomy" id="5061"/>
    <lineage>
        <taxon>Eukaryota</taxon>
        <taxon>Fungi</taxon>
        <taxon>Dikarya</taxon>
        <taxon>Ascomycota</taxon>
        <taxon>Pezizomycotina</taxon>
        <taxon>Eurotiomycetes</taxon>
        <taxon>Eurotiomycetidae</taxon>
        <taxon>Eurotiales</taxon>
        <taxon>Aspergillaceae</taxon>
        <taxon>Aspergillus</taxon>
        <taxon>Aspergillus subgen. Circumdati</taxon>
    </lineage>
</organism>
<dbReference type="VEuPathDB" id="FungiDB:ASPNIDRAFT2_40114"/>
<dbReference type="EMBL" id="NKJJ02000007">
    <property type="protein sequence ID" value="TPR07828.1"/>
    <property type="molecule type" value="Genomic_DNA"/>
</dbReference>
<feature type="coiled-coil region" evidence="1">
    <location>
        <begin position="124"/>
        <end position="151"/>
    </location>
</feature>
<name>A0A505I7V4_ASPNG</name>
<evidence type="ECO:0000313" key="2">
    <source>
        <dbReference type="EMBL" id="TPR07828.1"/>
    </source>
</evidence>
<proteinExistence type="predicted"/>
<sequence length="199" mass="22915">MEEDPSTVYRRGRAIYISPLTQASSLELPQLSFLTFPSIKPNISANTNDDDPLLFHIHSEPNDPSNHYTSHAFLFELTGMIFEIYCRRYSSLSPIGRLGEEFWLGDWSLYVKNTDDTPAQRLRKKELREELANLKSLDRQHKQVLQEKEEKWALQQKALVDIIQELDEKMAVDVALVKKLVTDVDVSIKKAVKELEGLV</sequence>
<gene>
    <name evidence="2" type="ORF">CAN33_0015790</name>
</gene>
<dbReference type="AlphaFoldDB" id="A0A505I7V4"/>